<evidence type="ECO:0000313" key="3">
    <source>
        <dbReference type="Proteomes" id="UP000433101"/>
    </source>
</evidence>
<gene>
    <name evidence="2" type="ORF">GR183_13575</name>
</gene>
<dbReference type="PANTHER" id="PTHR43792:SF16">
    <property type="entry name" value="N-ACETYLTRANSFERASE DOMAIN-CONTAINING PROTEIN"/>
    <property type="match status" value="1"/>
</dbReference>
<reference evidence="2 3" key="1">
    <citation type="submission" date="2019-12" db="EMBL/GenBank/DDBJ databases">
        <authorList>
            <person name="Li M."/>
        </authorList>
    </citation>
    <scope>NUCLEOTIDE SEQUENCE [LARGE SCALE GENOMIC DNA]</scope>
    <source>
        <strain evidence="2 3">GBMRC 2046</strain>
    </source>
</reference>
<dbReference type="Pfam" id="PF13302">
    <property type="entry name" value="Acetyltransf_3"/>
    <property type="match status" value="1"/>
</dbReference>
<dbReference type="PROSITE" id="PS51186">
    <property type="entry name" value="GNAT"/>
    <property type="match status" value="1"/>
</dbReference>
<dbReference type="PANTHER" id="PTHR43792">
    <property type="entry name" value="GNAT FAMILY, PUTATIVE (AFU_ORTHOLOGUE AFUA_3G00765)-RELATED-RELATED"/>
    <property type="match status" value="1"/>
</dbReference>
<organism evidence="2 3">
    <name type="scientific">Stappia sediminis</name>
    <dbReference type="NCBI Taxonomy" id="2692190"/>
    <lineage>
        <taxon>Bacteria</taxon>
        <taxon>Pseudomonadati</taxon>
        <taxon>Pseudomonadota</taxon>
        <taxon>Alphaproteobacteria</taxon>
        <taxon>Hyphomicrobiales</taxon>
        <taxon>Stappiaceae</taxon>
        <taxon>Stappia</taxon>
    </lineage>
</organism>
<dbReference type="InterPro" id="IPR000182">
    <property type="entry name" value="GNAT_dom"/>
</dbReference>
<dbReference type="InterPro" id="IPR051531">
    <property type="entry name" value="N-acetyltransferase"/>
</dbReference>
<keyword evidence="2" id="KW-0808">Transferase</keyword>
<dbReference type="AlphaFoldDB" id="A0A7X3S8L1"/>
<name>A0A7X3S8L1_9HYPH</name>
<proteinExistence type="predicted"/>
<feature type="domain" description="N-acetyltransferase" evidence="1">
    <location>
        <begin position="13"/>
        <end position="179"/>
    </location>
</feature>
<comment type="caution">
    <text evidence="2">The sequence shown here is derived from an EMBL/GenBank/DDBJ whole genome shotgun (WGS) entry which is preliminary data.</text>
</comment>
<dbReference type="Gene3D" id="3.40.630.30">
    <property type="match status" value="1"/>
</dbReference>
<evidence type="ECO:0000313" key="2">
    <source>
        <dbReference type="EMBL" id="MXN65938.1"/>
    </source>
</evidence>
<dbReference type="InterPro" id="IPR016181">
    <property type="entry name" value="Acyl_CoA_acyltransferase"/>
</dbReference>
<dbReference type="Proteomes" id="UP000433101">
    <property type="component" value="Unassembled WGS sequence"/>
</dbReference>
<dbReference type="GO" id="GO:0016747">
    <property type="term" value="F:acyltransferase activity, transferring groups other than amino-acyl groups"/>
    <property type="evidence" value="ECO:0007669"/>
    <property type="project" value="InterPro"/>
</dbReference>
<evidence type="ECO:0000259" key="1">
    <source>
        <dbReference type="PROSITE" id="PS51186"/>
    </source>
</evidence>
<sequence>MNSTDFAIDSERLHLRIVRLEDAKALAKLLTPEISRWVASWPYPLTAEGAERLISSRLDAAANARIWPMVITARADGGIIGWLRLEQSENDAGVLELGYWIAENAQGKGYAFEAAAASVDAAFSRLDANAVEAGAQPENAVSHHLLKKLGMREVGERLVYTPSRNREEVCRFWRIDKPA</sequence>
<protein>
    <submittedName>
        <fullName evidence="2">GNAT family N-acetyltransferase</fullName>
    </submittedName>
</protein>
<dbReference type="SUPFAM" id="SSF55729">
    <property type="entry name" value="Acyl-CoA N-acyltransferases (Nat)"/>
    <property type="match status" value="1"/>
</dbReference>
<dbReference type="EMBL" id="WUMV01000006">
    <property type="protein sequence ID" value="MXN65938.1"/>
    <property type="molecule type" value="Genomic_DNA"/>
</dbReference>
<keyword evidence="3" id="KW-1185">Reference proteome</keyword>
<dbReference type="RefSeq" id="WP_160776174.1">
    <property type="nucleotide sequence ID" value="NZ_WUMV01000006.1"/>
</dbReference>
<accession>A0A7X3S8L1</accession>